<dbReference type="PANTHER" id="PTHR42790">
    <property type="entry name" value="AMINOTRANSFERASE"/>
    <property type="match status" value="1"/>
</dbReference>
<comment type="similarity">
    <text evidence="2">Belongs to the class-I pyridoxal-phosphate-dependent aminotransferase family.</text>
</comment>
<dbReference type="CDD" id="cd00609">
    <property type="entry name" value="AAT_like"/>
    <property type="match status" value="1"/>
</dbReference>
<dbReference type="PANTHER" id="PTHR42790:SF1">
    <property type="entry name" value="AROMATIC AMINO ACID AMINOTRANSFERASE, HYPOTHETICAL (EUROFUNG)"/>
    <property type="match status" value="1"/>
</dbReference>
<feature type="domain" description="Aminotransferase class I/classII large" evidence="6">
    <location>
        <begin position="32"/>
        <end position="291"/>
    </location>
</feature>
<dbReference type="Proteomes" id="UP001050691">
    <property type="component" value="Unassembled WGS sequence"/>
</dbReference>
<name>A0AAV5A2P0_9AGAM</name>
<dbReference type="EMBL" id="BPWL01000002">
    <property type="protein sequence ID" value="GJJ07014.1"/>
    <property type="molecule type" value="Genomic_DNA"/>
</dbReference>
<evidence type="ECO:0000256" key="5">
    <source>
        <dbReference type="ARBA" id="ARBA00022898"/>
    </source>
</evidence>
<sequence>MANASGGGTIQLHEFAREFTLKIYTPGYGDWAVLGHSGNVEATFRCLATLCNPGDSILVEEWTFPSVLATAKPMGLKPVSVKMDGQGMTAADLERVLSTWNENLQGKRPHVMYTVPIGQNPTGAQMGAKRKLAIYDICVRYDIIIIEDDPYYFLQEGAYVPKALRPAKIQSQSEDVDDPEGFIKSLAPSYPKFDYQGRVIRLDSFSKIIAPGSRMGWFTCNPVFAERLDRLGETTTQAPSGFSQAIIIQLVAKQWGMKKFIRWLQDLRGEYTSRRDFIIDTIHELFDVLPSSGTSGESFPESLPSMIAYIKESTISESKDSKVVMNRKTPLFTFIPPTSGMFLWIKFHVGQYTILKPGETLTEHIFINLVKEGLLIAPGTLFSVNELESGEAFGRIAFSNGSREQLLEGLKVLERVMRKYTSGII</sequence>
<dbReference type="Pfam" id="PF00155">
    <property type="entry name" value="Aminotran_1_2"/>
    <property type="match status" value="1"/>
</dbReference>
<comment type="cofactor">
    <cofactor evidence="1">
        <name>pyridoxal 5'-phosphate</name>
        <dbReference type="ChEBI" id="CHEBI:597326"/>
    </cofactor>
</comment>
<proteinExistence type="inferred from homology"/>
<accession>A0AAV5A2P0</accession>
<comment type="caution">
    <text evidence="7">The sequence shown here is derived from an EMBL/GenBank/DDBJ whole genome shotgun (WGS) entry which is preliminary data.</text>
</comment>
<evidence type="ECO:0000259" key="6">
    <source>
        <dbReference type="Pfam" id="PF00155"/>
    </source>
</evidence>
<keyword evidence="5" id="KW-0663">Pyridoxal phosphate</keyword>
<keyword evidence="3" id="KW-0032">Aminotransferase</keyword>
<evidence type="ECO:0000256" key="4">
    <source>
        <dbReference type="ARBA" id="ARBA00022679"/>
    </source>
</evidence>
<keyword evidence="4" id="KW-0808">Transferase</keyword>
<gene>
    <name evidence="7" type="ORF">Clacol_001212</name>
</gene>
<evidence type="ECO:0000313" key="8">
    <source>
        <dbReference type="Proteomes" id="UP001050691"/>
    </source>
</evidence>
<dbReference type="InterPro" id="IPR004839">
    <property type="entry name" value="Aminotransferase_I/II_large"/>
</dbReference>
<evidence type="ECO:0000256" key="2">
    <source>
        <dbReference type="ARBA" id="ARBA00007441"/>
    </source>
</evidence>
<evidence type="ECO:0000256" key="3">
    <source>
        <dbReference type="ARBA" id="ARBA00022576"/>
    </source>
</evidence>
<dbReference type="GO" id="GO:0030170">
    <property type="term" value="F:pyridoxal phosphate binding"/>
    <property type="evidence" value="ECO:0007669"/>
    <property type="project" value="InterPro"/>
</dbReference>
<keyword evidence="8" id="KW-1185">Reference proteome</keyword>
<dbReference type="InterPro" id="IPR050859">
    <property type="entry name" value="Class-I_PLP-dep_aminotransf"/>
</dbReference>
<dbReference type="AlphaFoldDB" id="A0AAV5A2P0"/>
<reference evidence="7" key="1">
    <citation type="submission" date="2021-10" db="EMBL/GenBank/DDBJ databases">
        <title>De novo Genome Assembly of Clathrus columnatus (Basidiomycota, Fungi) Using Illumina and Nanopore Sequence Data.</title>
        <authorList>
            <person name="Ogiso-Tanaka E."/>
            <person name="Itagaki H."/>
            <person name="Hosoya T."/>
            <person name="Hosaka K."/>
        </authorList>
    </citation>
    <scope>NUCLEOTIDE SEQUENCE</scope>
    <source>
        <strain evidence="7">MO-923</strain>
    </source>
</reference>
<evidence type="ECO:0000313" key="7">
    <source>
        <dbReference type="EMBL" id="GJJ07014.1"/>
    </source>
</evidence>
<dbReference type="SUPFAM" id="SSF53383">
    <property type="entry name" value="PLP-dependent transferases"/>
    <property type="match status" value="1"/>
</dbReference>
<dbReference type="Gene3D" id="3.40.640.10">
    <property type="entry name" value="Type I PLP-dependent aspartate aminotransferase-like (Major domain)"/>
    <property type="match status" value="1"/>
</dbReference>
<protein>
    <recommendedName>
        <fullName evidence="6">Aminotransferase class I/classII large domain-containing protein</fullName>
    </recommendedName>
</protein>
<evidence type="ECO:0000256" key="1">
    <source>
        <dbReference type="ARBA" id="ARBA00001933"/>
    </source>
</evidence>
<dbReference type="InterPro" id="IPR015421">
    <property type="entry name" value="PyrdxlP-dep_Trfase_major"/>
</dbReference>
<dbReference type="InterPro" id="IPR015424">
    <property type="entry name" value="PyrdxlP-dep_Trfase"/>
</dbReference>
<dbReference type="GO" id="GO:0008483">
    <property type="term" value="F:transaminase activity"/>
    <property type="evidence" value="ECO:0007669"/>
    <property type="project" value="UniProtKB-KW"/>
</dbReference>
<organism evidence="7 8">
    <name type="scientific">Clathrus columnatus</name>
    <dbReference type="NCBI Taxonomy" id="1419009"/>
    <lineage>
        <taxon>Eukaryota</taxon>
        <taxon>Fungi</taxon>
        <taxon>Dikarya</taxon>
        <taxon>Basidiomycota</taxon>
        <taxon>Agaricomycotina</taxon>
        <taxon>Agaricomycetes</taxon>
        <taxon>Phallomycetidae</taxon>
        <taxon>Phallales</taxon>
        <taxon>Clathraceae</taxon>
        <taxon>Clathrus</taxon>
    </lineage>
</organism>
<dbReference type="GO" id="GO:1901605">
    <property type="term" value="P:alpha-amino acid metabolic process"/>
    <property type="evidence" value="ECO:0007669"/>
    <property type="project" value="TreeGrafter"/>
</dbReference>